<evidence type="ECO:0000313" key="3">
    <source>
        <dbReference type="Proteomes" id="UP000243459"/>
    </source>
</evidence>
<dbReference type="AlphaFoldDB" id="A0A5P1EYV6"/>
<evidence type="ECO:0008006" key="4">
    <source>
        <dbReference type="Google" id="ProtNLM"/>
    </source>
</evidence>
<dbReference type="EMBL" id="CM007384">
    <property type="protein sequence ID" value="ONK71286.1"/>
    <property type="molecule type" value="Genomic_DNA"/>
</dbReference>
<feature type="chain" id="PRO_5024441708" description="Transmembrane protein" evidence="1">
    <location>
        <begin position="29"/>
        <end position="106"/>
    </location>
</feature>
<protein>
    <recommendedName>
        <fullName evidence="4">Transmembrane protein</fullName>
    </recommendedName>
</protein>
<keyword evidence="3" id="KW-1185">Reference proteome</keyword>
<sequence length="106" mass="10798">MANFSSKILLSLMIIVTLFSFLLHASRTLDPGNSEKATAPAGRGGGAGISRFSVPFVGGDEEGYPSSIYIGGGGSASGTYTPSAASRDCYSCLAILTLVASALIFI</sequence>
<gene>
    <name evidence="2" type="ORF">A4U43_C04F6910</name>
</gene>
<feature type="signal peptide" evidence="1">
    <location>
        <begin position="1"/>
        <end position="28"/>
    </location>
</feature>
<accession>A0A5P1EYV6</accession>
<organism evidence="2 3">
    <name type="scientific">Asparagus officinalis</name>
    <name type="common">Garden asparagus</name>
    <dbReference type="NCBI Taxonomy" id="4686"/>
    <lineage>
        <taxon>Eukaryota</taxon>
        <taxon>Viridiplantae</taxon>
        <taxon>Streptophyta</taxon>
        <taxon>Embryophyta</taxon>
        <taxon>Tracheophyta</taxon>
        <taxon>Spermatophyta</taxon>
        <taxon>Magnoliopsida</taxon>
        <taxon>Liliopsida</taxon>
        <taxon>Asparagales</taxon>
        <taxon>Asparagaceae</taxon>
        <taxon>Asparagoideae</taxon>
        <taxon>Asparagus</taxon>
    </lineage>
</organism>
<evidence type="ECO:0000313" key="2">
    <source>
        <dbReference type="EMBL" id="ONK71286.1"/>
    </source>
</evidence>
<keyword evidence="1" id="KW-0732">Signal</keyword>
<dbReference type="Proteomes" id="UP000243459">
    <property type="component" value="Chromosome 4"/>
</dbReference>
<dbReference type="Gramene" id="ONK71286">
    <property type="protein sequence ID" value="ONK71286"/>
    <property type="gene ID" value="A4U43_C04F6910"/>
</dbReference>
<evidence type="ECO:0000256" key="1">
    <source>
        <dbReference type="SAM" id="SignalP"/>
    </source>
</evidence>
<name>A0A5P1EYV6_ASPOF</name>
<reference evidence="3" key="1">
    <citation type="journal article" date="2017" name="Nat. Commun.">
        <title>The asparagus genome sheds light on the origin and evolution of a young Y chromosome.</title>
        <authorList>
            <person name="Harkess A."/>
            <person name="Zhou J."/>
            <person name="Xu C."/>
            <person name="Bowers J.E."/>
            <person name="Van der Hulst R."/>
            <person name="Ayyampalayam S."/>
            <person name="Mercati F."/>
            <person name="Riccardi P."/>
            <person name="McKain M.R."/>
            <person name="Kakrana A."/>
            <person name="Tang H."/>
            <person name="Ray J."/>
            <person name="Groenendijk J."/>
            <person name="Arikit S."/>
            <person name="Mathioni S.M."/>
            <person name="Nakano M."/>
            <person name="Shan H."/>
            <person name="Telgmann-Rauber A."/>
            <person name="Kanno A."/>
            <person name="Yue Z."/>
            <person name="Chen H."/>
            <person name="Li W."/>
            <person name="Chen Y."/>
            <person name="Xu X."/>
            <person name="Zhang Y."/>
            <person name="Luo S."/>
            <person name="Chen H."/>
            <person name="Gao J."/>
            <person name="Mao Z."/>
            <person name="Pires J.C."/>
            <person name="Luo M."/>
            <person name="Kudrna D."/>
            <person name="Wing R.A."/>
            <person name="Meyers B.C."/>
            <person name="Yi K."/>
            <person name="Kong H."/>
            <person name="Lavrijsen P."/>
            <person name="Sunseri F."/>
            <person name="Falavigna A."/>
            <person name="Ye Y."/>
            <person name="Leebens-Mack J.H."/>
            <person name="Chen G."/>
        </authorList>
    </citation>
    <scope>NUCLEOTIDE SEQUENCE [LARGE SCALE GENOMIC DNA]</scope>
    <source>
        <strain evidence="3">cv. DH0086</strain>
    </source>
</reference>
<proteinExistence type="predicted"/>